<organism evidence="2 3">
    <name type="scientific">Rhodotorula taiwanensis</name>
    <dbReference type="NCBI Taxonomy" id="741276"/>
    <lineage>
        <taxon>Eukaryota</taxon>
        <taxon>Fungi</taxon>
        <taxon>Dikarya</taxon>
        <taxon>Basidiomycota</taxon>
        <taxon>Pucciniomycotina</taxon>
        <taxon>Microbotryomycetes</taxon>
        <taxon>Sporidiobolales</taxon>
        <taxon>Sporidiobolaceae</taxon>
        <taxon>Rhodotorula</taxon>
    </lineage>
</organism>
<feature type="signal peptide" evidence="1">
    <location>
        <begin position="1"/>
        <end position="22"/>
    </location>
</feature>
<comment type="caution">
    <text evidence="2">The sequence shown here is derived from an EMBL/GenBank/DDBJ whole genome shotgun (WGS) entry which is preliminary data.</text>
</comment>
<name>A0A2S5BE88_9BASI</name>
<accession>A0A2S5BE88</accession>
<keyword evidence="1" id="KW-0732">Signal</keyword>
<dbReference type="OrthoDB" id="2501520at2759"/>
<evidence type="ECO:0000256" key="1">
    <source>
        <dbReference type="SAM" id="SignalP"/>
    </source>
</evidence>
<proteinExistence type="predicted"/>
<dbReference type="AlphaFoldDB" id="A0A2S5BE88"/>
<evidence type="ECO:0000313" key="2">
    <source>
        <dbReference type="EMBL" id="POY75063.1"/>
    </source>
</evidence>
<keyword evidence="3" id="KW-1185">Reference proteome</keyword>
<dbReference type="EMBL" id="PJQD01000020">
    <property type="protein sequence ID" value="POY75063.1"/>
    <property type="molecule type" value="Genomic_DNA"/>
</dbReference>
<protein>
    <recommendedName>
        <fullName evidence="4">Ricin B lectin domain-containing protein</fullName>
    </recommendedName>
</protein>
<sequence length="258" mass="28651">MLRSPLQLVLLALLALVGLSEAKKTGKVLTTNDKQAASLQAAAVRLKPGNYVFQNVKTKQKLFYTAKYNNIYPSKKGTSASITNYPNKNVAWHRLQFGPKNKCLSSAWGGSSGNNAAVMYVCASGDNSKKTTLERTKQWWLFVPTSKPTVSAKANSNANKVLLAAQADSIETREKKIAAQKEAFHKRMARRVRKRELEKRGIKTVSGGTFYIMPTDHLLDRAAALTGGRITTRGVKNTQLKNWKKGDKAQQWKVTRVR</sequence>
<evidence type="ECO:0000313" key="3">
    <source>
        <dbReference type="Proteomes" id="UP000237144"/>
    </source>
</evidence>
<evidence type="ECO:0008006" key="4">
    <source>
        <dbReference type="Google" id="ProtNLM"/>
    </source>
</evidence>
<dbReference type="Proteomes" id="UP000237144">
    <property type="component" value="Unassembled WGS sequence"/>
</dbReference>
<feature type="chain" id="PRO_5015608508" description="Ricin B lectin domain-containing protein" evidence="1">
    <location>
        <begin position="23"/>
        <end position="258"/>
    </location>
</feature>
<reference evidence="2 3" key="1">
    <citation type="journal article" date="2018" name="Front. Microbiol.">
        <title>Prospects for Fungal Bioremediation of Acidic Radioactive Waste Sites: Characterization and Genome Sequence of Rhodotorula taiwanensis MD1149.</title>
        <authorList>
            <person name="Tkavc R."/>
            <person name="Matrosova V.Y."/>
            <person name="Grichenko O.E."/>
            <person name="Gostincar C."/>
            <person name="Volpe R.P."/>
            <person name="Klimenkova P."/>
            <person name="Gaidamakova E.K."/>
            <person name="Zhou C.E."/>
            <person name="Stewart B.J."/>
            <person name="Lyman M.G."/>
            <person name="Malfatti S.A."/>
            <person name="Rubinfeld B."/>
            <person name="Courtot M."/>
            <person name="Singh J."/>
            <person name="Dalgard C.L."/>
            <person name="Hamilton T."/>
            <person name="Frey K.G."/>
            <person name="Gunde-Cimerman N."/>
            <person name="Dugan L."/>
            <person name="Daly M.J."/>
        </authorList>
    </citation>
    <scope>NUCLEOTIDE SEQUENCE [LARGE SCALE GENOMIC DNA]</scope>
    <source>
        <strain evidence="2 3">MD1149</strain>
    </source>
</reference>
<gene>
    <name evidence="2" type="ORF">BMF94_2039</name>
</gene>